<dbReference type="InterPro" id="IPR001932">
    <property type="entry name" value="PPM-type_phosphatase-like_dom"/>
</dbReference>
<proteinExistence type="predicted"/>
<feature type="domain" description="PPM-type phosphatase" evidence="1">
    <location>
        <begin position="14"/>
        <end position="153"/>
    </location>
</feature>
<reference evidence="2" key="1">
    <citation type="submission" date="2021-01" db="EMBL/GenBank/DDBJ databases">
        <title>Whole genome shotgun sequence of Sinosporangium siamense NBRC 109515.</title>
        <authorList>
            <person name="Komaki H."/>
            <person name="Tamura T."/>
        </authorList>
    </citation>
    <scope>NUCLEOTIDE SEQUENCE</scope>
    <source>
        <strain evidence="2">NBRC 109515</strain>
    </source>
</reference>
<dbReference type="Proteomes" id="UP000606172">
    <property type="component" value="Unassembled WGS sequence"/>
</dbReference>
<dbReference type="SUPFAM" id="SSF81606">
    <property type="entry name" value="PP2C-like"/>
    <property type="match status" value="1"/>
</dbReference>
<accession>A0A919V854</accession>
<dbReference type="AlphaFoldDB" id="A0A919V854"/>
<gene>
    <name evidence="2" type="ORF">Ssi02_30680</name>
</gene>
<dbReference type="Pfam" id="PF13672">
    <property type="entry name" value="PP2C_2"/>
    <property type="match status" value="1"/>
</dbReference>
<protein>
    <recommendedName>
        <fullName evidence="1">PPM-type phosphatase domain-containing protein</fullName>
    </recommendedName>
</protein>
<dbReference type="EMBL" id="BOOW01000018">
    <property type="protein sequence ID" value="GII92837.1"/>
    <property type="molecule type" value="Genomic_DNA"/>
</dbReference>
<evidence type="ECO:0000259" key="1">
    <source>
        <dbReference type="Pfam" id="PF13672"/>
    </source>
</evidence>
<keyword evidence="3" id="KW-1185">Reference proteome</keyword>
<name>A0A919V854_9ACTN</name>
<evidence type="ECO:0000313" key="3">
    <source>
        <dbReference type="Proteomes" id="UP000606172"/>
    </source>
</evidence>
<comment type="caution">
    <text evidence="2">The sequence shown here is derived from an EMBL/GenBank/DDBJ whole genome shotgun (WGS) entry which is preliminary data.</text>
</comment>
<dbReference type="InterPro" id="IPR036457">
    <property type="entry name" value="PPM-type-like_dom_sf"/>
</dbReference>
<dbReference type="RefSeq" id="WP_204025910.1">
    <property type="nucleotide sequence ID" value="NZ_BOOW01000018.1"/>
</dbReference>
<organism evidence="2 3">
    <name type="scientific">Sinosporangium siamense</name>
    <dbReference type="NCBI Taxonomy" id="1367973"/>
    <lineage>
        <taxon>Bacteria</taxon>
        <taxon>Bacillati</taxon>
        <taxon>Actinomycetota</taxon>
        <taxon>Actinomycetes</taxon>
        <taxon>Streptosporangiales</taxon>
        <taxon>Streptosporangiaceae</taxon>
        <taxon>Sinosporangium</taxon>
    </lineage>
</organism>
<sequence>MSMEIRLATRPNPGRPNEDAAVTGDGFAVVLDGATAEPDTDPGCHHEVRWFATELAGRLGHLLAAADSASAPLTEILYDACAGVAASHSGTCDLTNPCSPSATVAIVRENSGGADYLVLGDAVVVFRAPGGRIRVVSDDRILAYDDWPWSRLREVRNVPGGFWVAGARPEAAHHAVVGSVPEVDVAALLSDGAARLVERYGWDWPALLGTLERHGPAEVIAETRKAELDTPPGRFHGKHHDDATAVLMRRDGAPAPAGPERPAQER</sequence>
<evidence type="ECO:0000313" key="2">
    <source>
        <dbReference type="EMBL" id="GII92837.1"/>
    </source>
</evidence>